<dbReference type="GO" id="GO:0015297">
    <property type="term" value="F:antiporter activity"/>
    <property type="evidence" value="ECO:0007669"/>
    <property type="project" value="UniProtKB-KW"/>
</dbReference>
<keyword evidence="2" id="KW-0813">Transport</keyword>
<feature type="transmembrane region" description="Helical" evidence="9">
    <location>
        <begin position="340"/>
        <end position="361"/>
    </location>
</feature>
<evidence type="ECO:0000256" key="6">
    <source>
        <dbReference type="ARBA" id="ARBA00022989"/>
    </source>
</evidence>
<dbReference type="Pfam" id="PF00999">
    <property type="entry name" value="Na_H_Exchanger"/>
    <property type="match status" value="1"/>
</dbReference>
<dbReference type="RefSeq" id="WP_134751501.1">
    <property type="nucleotide sequence ID" value="NZ_CP038149.1"/>
</dbReference>
<evidence type="ECO:0000256" key="2">
    <source>
        <dbReference type="ARBA" id="ARBA00022448"/>
    </source>
</evidence>
<feature type="domain" description="Cation/H+ exchanger transmembrane" evidence="10">
    <location>
        <begin position="15"/>
        <end position="422"/>
    </location>
</feature>
<evidence type="ECO:0000259" key="10">
    <source>
        <dbReference type="Pfam" id="PF00999"/>
    </source>
</evidence>
<gene>
    <name evidence="11" type="ORF">E1956_17865</name>
</gene>
<dbReference type="InterPro" id="IPR006153">
    <property type="entry name" value="Cation/H_exchanger_TM"/>
</dbReference>
<evidence type="ECO:0000256" key="4">
    <source>
        <dbReference type="ARBA" id="ARBA00022475"/>
    </source>
</evidence>
<evidence type="ECO:0000256" key="1">
    <source>
        <dbReference type="ARBA" id="ARBA00004651"/>
    </source>
</evidence>
<evidence type="ECO:0000256" key="8">
    <source>
        <dbReference type="ARBA" id="ARBA00023136"/>
    </source>
</evidence>
<dbReference type="AlphaFoldDB" id="A0A4V1AZF5"/>
<dbReference type="Proteomes" id="UP000295727">
    <property type="component" value="Chromosome 2"/>
</dbReference>
<evidence type="ECO:0000313" key="11">
    <source>
        <dbReference type="EMBL" id="QBQ99092.1"/>
    </source>
</evidence>
<comment type="subcellular location">
    <subcellularLocation>
        <location evidence="1">Cell membrane</location>
        <topology evidence="1">Multi-pass membrane protein</topology>
    </subcellularLocation>
</comment>
<evidence type="ECO:0000256" key="7">
    <source>
        <dbReference type="ARBA" id="ARBA00023065"/>
    </source>
</evidence>
<feature type="transmembrane region" description="Helical" evidence="9">
    <location>
        <begin position="6"/>
        <end position="23"/>
    </location>
</feature>
<name>A0A4V1AZF5_9BURK</name>
<keyword evidence="12" id="KW-1185">Reference proteome</keyword>
<keyword evidence="8 9" id="KW-0472">Membrane</keyword>
<keyword evidence="3" id="KW-0050">Antiport</keyword>
<feature type="transmembrane region" description="Helical" evidence="9">
    <location>
        <begin position="35"/>
        <end position="53"/>
    </location>
</feature>
<keyword evidence="7" id="KW-0406">Ion transport</keyword>
<dbReference type="InterPro" id="IPR038770">
    <property type="entry name" value="Na+/solute_symporter_sf"/>
</dbReference>
<feature type="transmembrane region" description="Helical" evidence="9">
    <location>
        <begin position="59"/>
        <end position="77"/>
    </location>
</feature>
<evidence type="ECO:0000256" key="9">
    <source>
        <dbReference type="SAM" id="Phobius"/>
    </source>
</evidence>
<proteinExistence type="predicted"/>
<feature type="transmembrane region" description="Helical" evidence="9">
    <location>
        <begin position="165"/>
        <end position="187"/>
    </location>
</feature>
<evidence type="ECO:0000256" key="5">
    <source>
        <dbReference type="ARBA" id="ARBA00022692"/>
    </source>
</evidence>
<protein>
    <submittedName>
        <fullName evidence="11">Sodium:proton antiporter</fullName>
    </submittedName>
</protein>
<reference evidence="11 12" key="1">
    <citation type="submission" date="2019-03" db="EMBL/GenBank/DDBJ databases">
        <title>Paraburkholderia sp. 7MH5, isolated from subtropical forest soil.</title>
        <authorList>
            <person name="Gao Z.-H."/>
            <person name="Qiu L.-H."/>
        </authorList>
    </citation>
    <scope>NUCLEOTIDE SEQUENCE [LARGE SCALE GENOMIC DNA]</scope>
    <source>
        <strain evidence="11 12">7MH5</strain>
    </source>
</reference>
<organism evidence="11 12">
    <name type="scientific">Paraburkholderia pallida</name>
    <dbReference type="NCBI Taxonomy" id="2547399"/>
    <lineage>
        <taxon>Bacteria</taxon>
        <taxon>Pseudomonadati</taxon>
        <taxon>Pseudomonadota</taxon>
        <taxon>Betaproteobacteria</taxon>
        <taxon>Burkholderiales</taxon>
        <taxon>Burkholderiaceae</taxon>
        <taxon>Paraburkholderia</taxon>
    </lineage>
</organism>
<dbReference type="GO" id="GO:0005886">
    <property type="term" value="C:plasma membrane"/>
    <property type="evidence" value="ECO:0007669"/>
    <property type="project" value="UniProtKB-SubCell"/>
</dbReference>
<keyword evidence="5 9" id="KW-0812">Transmembrane</keyword>
<dbReference type="Gene3D" id="1.20.1530.20">
    <property type="match status" value="1"/>
</dbReference>
<evidence type="ECO:0000256" key="3">
    <source>
        <dbReference type="ARBA" id="ARBA00022449"/>
    </source>
</evidence>
<feature type="transmembrane region" description="Helical" evidence="9">
    <location>
        <begin position="402"/>
        <end position="425"/>
    </location>
</feature>
<feature type="transmembrane region" description="Helical" evidence="9">
    <location>
        <begin position="316"/>
        <end position="334"/>
    </location>
</feature>
<sequence>MAYEAPWFLLIGVLLMFIALARGPIARLPLTGAMIYLAVGIVVGPGCLGLVHADLAQDVRTLAVVAEAGLVISLFSVGMHLRIRLSDRLWLLPLRLGVLAMVLSVALMFALALVLGVPAGLALFLAAALAPTDPVLANELRVHEAGDAEPVRFALSGEGGLNDGAALPFAMLGLALCGVPVAAAHSVASFAASLVWGAVGALLVGAVLATLCVRLVLHLRTRYGEAVGLDGFIAIGLMSVTYGFALLLHAYAFVAVFAAGVALRYAELRATGERRPAEALENVQLGELSEVAKDPERAHAWLAEGMTGFTLEIERLAEFSLLLIIGCVISAHWREMLEPRALLLALALVFLVRPVAVLGAMAGAHADRQQRNLMAWMGIRGVGAFYYAVWGIDQAGDALRPALPVVLDAIAISVLLHGSTAGYALEYYFRRKRQAGTA</sequence>
<feature type="transmembrane region" description="Helical" evidence="9">
    <location>
        <begin position="232"/>
        <end position="265"/>
    </location>
</feature>
<dbReference type="OrthoDB" id="9810860at2"/>
<feature type="transmembrane region" description="Helical" evidence="9">
    <location>
        <begin position="194"/>
        <end position="217"/>
    </location>
</feature>
<dbReference type="GO" id="GO:1902600">
    <property type="term" value="P:proton transmembrane transport"/>
    <property type="evidence" value="ECO:0007669"/>
    <property type="project" value="InterPro"/>
</dbReference>
<dbReference type="EMBL" id="CP038149">
    <property type="protein sequence ID" value="QBQ99092.1"/>
    <property type="molecule type" value="Genomic_DNA"/>
</dbReference>
<feature type="transmembrane region" description="Helical" evidence="9">
    <location>
        <begin position="373"/>
        <end position="390"/>
    </location>
</feature>
<dbReference type="PANTHER" id="PTHR32507:SF8">
    <property type="entry name" value="CNH1P"/>
    <property type="match status" value="1"/>
</dbReference>
<feature type="transmembrane region" description="Helical" evidence="9">
    <location>
        <begin position="98"/>
        <end position="130"/>
    </location>
</feature>
<accession>A0A4V1AZF5</accession>
<evidence type="ECO:0000313" key="12">
    <source>
        <dbReference type="Proteomes" id="UP000295727"/>
    </source>
</evidence>
<keyword evidence="4" id="KW-1003">Cell membrane</keyword>
<dbReference type="KEGG" id="ppai:E1956_17865"/>
<keyword evidence="6 9" id="KW-1133">Transmembrane helix</keyword>
<dbReference type="PANTHER" id="PTHR32507">
    <property type="entry name" value="NA(+)/H(+) ANTIPORTER 1"/>
    <property type="match status" value="1"/>
</dbReference>